<keyword evidence="1 3" id="KW-0728">SH3 domain</keyword>
<feature type="compositionally biased region" description="Polar residues" evidence="4">
    <location>
        <begin position="455"/>
        <end position="470"/>
    </location>
</feature>
<feature type="compositionally biased region" description="Low complexity" evidence="4">
    <location>
        <begin position="168"/>
        <end position="183"/>
    </location>
</feature>
<feature type="compositionally biased region" description="Basic and acidic residues" evidence="4">
    <location>
        <begin position="1168"/>
        <end position="1181"/>
    </location>
</feature>
<feature type="compositionally biased region" description="Basic and acidic residues" evidence="4">
    <location>
        <begin position="1144"/>
        <end position="1155"/>
    </location>
</feature>
<dbReference type="PRINTS" id="PR00452">
    <property type="entry name" value="SH3DOMAIN"/>
</dbReference>
<feature type="region of interest" description="Disordered" evidence="4">
    <location>
        <begin position="151"/>
        <end position="183"/>
    </location>
</feature>
<feature type="region of interest" description="Disordered" evidence="4">
    <location>
        <begin position="617"/>
        <end position="819"/>
    </location>
</feature>
<dbReference type="InterPro" id="IPR036028">
    <property type="entry name" value="SH3-like_dom_sf"/>
</dbReference>
<feature type="compositionally biased region" description="Polar residues" evidence="4">
    <location>
        <begin position="366"/>
        <end position="378"/>
    </location>
</feature>
<feature type="compositionally biased region" description="Polar residues" evidence="4">
    <location>
        <begin position="393"/>
        <end position="410"/>
    </location>
</feature>
<dbReference type="SUPFAM" id="SSF47576">
    <property type="entry name" value="Calponin-homology domain, CH-domain"/>
    <property type="match status" value="1"/>
</dbReference>
<dbReference type="Gene3D" id="2.30.30.40">
    <property type="entry name" value="SH3 Domains"/>
    <property type="match status" value="1"/>
</dbReference>
<reference evidence="9 10" key="1">
    <citation type="journal article" date="2020" name="Fungal Divers.">
        <title>Resolving the Mortierellaceae phylogeny through synthesis of multi-gene phylogenetics and phylogenomics.</title>
        <authorList>
            <person name="Vandepol N."/>
            <person name="Liber J."/>
            <person name="Desiro A."/>
            <person name="Na H."/>
            <person name="Kennedy M."/>
            <person name="Barry K."/>
            <person name="Grigoriev I.V."/>
            <person name="Miller A.N."/>
            <person name="O'Donnell K."/>
            <person name="Stajich J.E."/>
            <person name="Bonito G."/>
        </authorList>
    </citation>
    <scope>NUCLEOTIDE SEQUENCE [LARGE SCALE GENOMIC DNA]</scope>
    <source>
        <strain evidence="9 10">AD045</strain>
    </source>
</reference>
<dbReference type="Pfam" id="PF00307">
    <property type="entry name" value="CH"/>
    <property type="match status" value="1"/>
</dbReference>
<feature type="region of interest" description="Disordered" evidence="4">
    <location>
        <begin position="962"/>
        <end position="985"/>
    </location>
</feature>
<organism evidence="9 10">
    <name type="scientific">Linnemannia gamsii</name>
    <dbReference type="NCBI Taxonomy" id="64522"/>
    <lineage>
        <taxon>Eukaryota</taxon>
        <taxon>Fungi</taxon>
        <taxon>Fungi incertae sedis</taxon>
        <taxon>Mucoromycota</taxon>
        <taxon>Mortierellomycotina</taxon>
        <taxon>Mortierellomycetes</taxon>
        <taxon>Mortierellales</taxon>
        <taxon>Mortierellaceae</taxon>
        <taxon>Linnemannia</taxon>
    </lineage>
</organism>
<dbReference type="Pfam" id="PF07647">
    <property type="entry name" value="SAM_2"/>
    <property type="match status" value="1"/>
</dbReference>
<dbReference type="Gene3D" id="1.10.150.50">
    <property type="entry name" value="Transcription Factor, Ets-1"/>
    <property type="match status" value="1"/>
</dbReference>
<dbReference type="PANTHER" id="PTHR12752">
    <property type="entry name" value="PHOSPHOINOSITOL 3-PHOSPHATE-BINDING PROTEIN"/>
    <property type="match status" value="1"/>
</dbReference>
<dbReference type="EMBL" id="JAAAIM010001129">
    <property type="protein sequence ID" value="KAG0282064.1"/>
    <property type="molecule type" value="Genomic_DNA"/>
</dbReference>
<accession>A0ABQ7JNL8</accession>
<dbReference type="SMART" id="SM00326">
    <property type="entry name" value="SH3"/>
    <property type="match status" value="1"/>
</dbReference>
<feature type="region of interest" description="Disordered" evidence="4">
    <location>
        <begin position="923"/>
        <end position="946"/>
    </location>
</feature>
<proteinExistence type="predicted"/>
<feature type="compositionally biased region" description="Gly residues" evidence="4">
    <location>
        <begin position="1082"/>
        <end position="1099"/>
    </location>
</feature>
<feature type="compositionally biased region" description="Gly residues" evidence="4">
    <location>
        <begin position="379"/>
        <end position="392"/>
    </location>
</feature>
<feature type="compositionally biased region" description="Pro residues" evidence="4">
    <location>
        <begin position="417"/>
        <end position="430"/>
    </location>
</feature>
<feature type="compositionally biased region" description="Low complexity" evidence="4">
    <location>
        <begin position="962"/>
        <end position="976"/>
    </location>
</feature>
<feature type="domain" description="SAM" evidence="8">
    <location>
        <begin position="207"/>
        <end position="270"/>
    </location>
</feature>
<dbReference type="InterPro" id="IPR011993">
    <property type="entry name" value="PH-like_dom_sf"/>
</dbReference>
<dbReference type="SMART" id="SM00454">
    <property type="entry name" value="SAM"/>
    <property type="match status" value="1"/>
</dbReference>
<dbReference type="InterPro" id="IPR001452">
    <property type="entry name" value="SH3_domain"/>
</dbReference>
<name>A0ABQ7JNL8_9FUNG</name>
<dbReference type="Gene3D" id="1.10.418.10">
    <property type="entry name" value="Calponin-like domain"/>
    <property type="match status" value="1"/>
</dbReference>
<evidence type="ECO:0000256" key="2">
    <source>
        <dbReference type="ARBA" id="ARBA00022658"/>
    </source>
</evidence>
<evidence type="ECO:0000259" key="7">
    <source>
        <dbReference type="PROSITE" id="PS50021"/>
    </source>
</evidence>
<protein>
    <submittedName>
        <fullName evidence="9">Polar growth protein</fullName>
    </submittedName>
</protein>
<evidence type="ECO:0000259" key="6">
    <source>
        <dbReference type="PROSITE" id="PS50003"/>
    </source>
</evidence>
<feature type="compositionally biased region" description="Basic and acidic residues" evidence="4">
    <location>
        <begin position="791"/>
        <end position="806"/>
    </location>
</feature>
<dbReference type="PROSITE" id="PS50105">
    <property type="entry name" value="SAM_DOMAIN"/>
    <property type="match status" value="1"/>
</dbReference>
<evidence type="ECO:0000259" key="5">
    <source>
        <dbReference type="PROSITE" id="PS50002"/>
    </source>
</evidence>
<feature type="region of interest" description="Disordered" evidence="4">
    <location>
        <begin position="295"/>
        <end position="497"/>
    </location>
</feature>
<feature type="compositionally biased region" description="Low complexity" evidence="4">
    <location>
        <begin position="732"/>
        <end position="748"/>
    </location>
</feature>
<feature type="domain" description="Calponin-homology (CH)" evidence="7">
    <location>
        <begin position="818"/>
        <end position="923"/>
    </location>
</feature>
<dbReference type="InterPro" id="IPR001660">
    <property type="entry name" value="SAM"/>
</dbReference>
<feature type="region of interest" description="Disordered" evidence="4">
    <location>
        <begin position="1080"/>
        <end position="1181"/>
    </location>
</feature>
<feature type="region of interest" description="Disordered" evidence="4">
    <location>
        <begin position="1004"/>
        <end position="1025"/>
    </location>
</feature>
<dbReference type="Proteomes" id="UP001194696">
    <property type="component" value="Unassembled WGS sequence"/>
</dbReference>
<feature type="compositionally biased region" description="Basic and acidic residues" evidence="4">
    <location>
        <begin position="322"/>
        <end position="334"/>
    </location>
</feature>
<evidence type="ECO:0000256" key="1">
    <source>
        <dbReference type="ARBA" id="ARBA00022443"/>
    </source>
</evidence>
<feature type="compositionally biased region" description="Polar residues" evidence="4">
    <location>
        <begin position="343"/>
        <end position="356"/>
    </location>
</feature>
<feature type="domain" description="PH" evidence="6">
    <location>
        <begin position="502"/>
        <end position="598"/>
    </location>
</feature>
<dbReference type="InterPro" id="IPR001849">
    <property type="entry name" value="PH_domain"/>
</dbReference>
<gene>
    <name evidence="9" type="primary">BOI2_1</name>
    <name evidence="9" type="ORF">BGZ96_000859</name>
</gene>
<evidence type="ECO:0000256" key="3">
    <source>
        <dbReference type="PROSITE-ProRule" id="PRU00192"/>
    </source>
</evidence>
<feature type="compositionally biased region" description="Polar residues" evidence="4">
    <location>
        <begin position="807"/>
        <end position="819"/>
    </location>
</feature>
<dbReference type="Gene3D" id="2.30.29.30">
    <property type="entry name" value="Pleckstrin-homology domain (PH domain)/Phosphotyrosine-binding domain (PTB)"/>
    <property type="match status" value="1"/>
</dbReference>
<comment type="caution">
    <text evidence="9">The sequence shown here is derived from an EMBL/GenBank/DDBJ whole genome shotgun (WGS) entry which is preliminary data.</text>
</comment>
<dbReference type="InterPro" id="IPR036872">
    <property type="entry name" value="CH_dom_sf"/>
</dbReference>
<dbReference type="PROSITE" id="PS50002">
    <property type="entry name" value="SH3"/>
    <property type="match status" value="1"/>
</dbReference>
<dbReference type="CDD" id="cd00174">
    <property type="entry name" value="SH3"/>
    <property type="match status" value="1"/>
</dbReference>
<feature type="compositionally biased region" description="Basic residues" evidence="4">
    <location>
        <begin position="780"/>
        <end position="790"/>
    </location>
</feature>
<evidence type="ECO:0000259" key="8">
    <source>
        <dbReference type="PROSITE" id="PS50105"/>
    </source>
</evidence>
<dbReference type="SMART" id="SM00233">
    <property type="entry name" value="PH"/>
    <property type="match status" value="1"/>
</dbReference>
<dbReference type="Pfam" id="PF00169">
    <property type="entry name" value="PH"/>
    <property type="match status" value="1"/>
</dbReference>
<dbReference type="Pfam" id="PF14604">
    <property type="entry name" value="SH3_9"/>
    <property type="match status" value="1"/>
</dbReference>
<evidence type="ECO:0000256" key="4">
    <source>
        <dbReference type="SAM" id="MobiDB-lite"/>
    </source>
</evidence>
<dbReference type="PROSITE" id="PS50003">
    <property type="entry name" value="PH_DOMAIN"/>
    <property type="match status" value="1"/>
</dbReference>
<keyword evidence="2" id="KW-0344">Guanine-nucleotide releasing factor</keyword>
<feature type="compositionally biased region" description="Low complexity" evidence="4">
    <location>
        <begin position="113"/>
        <end position="128"/>
    </location>
</feature>
<feature type="compositionally biased region" description="Low complexity" evidence="4">
    <location>
        <begin position="1100"/>
        <end position="1131"/>
    </location>
</feature>
<feature type="compositionally biased region" description="Polar residues" evidence="4">
    <location>
        <begin position="1158"/>
        <end position="1167"/>
    </location>
</feature>
<sequence>MPETVWAIHNFEAEAEDEISFHIGEPIVVLQKDDLYQDGWWEGTNVRGETGLFPVNYTVRDPPEQNQPGSPITEPNGFLNDSIKSGGNNNGNNGNNSSNNNNNKYGGGNSQDNGHMNGYHNNNSNNGQDHNRSMEQSNQTHLANSMGNMHIHQNPAIASPPPSGRNGFGSSSGASTPSGGASNSKVIAQSVEESLNDPQLAGHPSTWSIDQVAYWLRWCGFANIAPSFIDNEISGAILLELNLNNLKELEINSFGKRFNIMNAITSLKQATKGDQGGKGQYSGLANSVGAMFAGGAPGGPNIPPRMTSAVGGPSPRASTYDPRNDYMHDPRQEPRGAPMSPPASVQSPSMRQQQPVHPSDYDMHSRNNALARSDTMGSISGGSTGELNGRGGQRQSITSAYSSTSGPQRNQWERNAPRPPQMPSPAPHPMEQPMDQYPRPMDRVAPTSPEMYHQEQFSPEPQYQQVSPQQRKTHAPPDTTNRPMNGKADPGDKVVSLDNIGKPDYAGWLKKRGDTYRTWKSRWFMLKGVTLYYMNSPKDNASKDYINLVGYKIIQDENIYAGKCCFKAVHDELRNFYFYTESEQDMKGWLKALMKVTIGRDPSAPVISSSNIPTIPLHVARRMAPRPPSPSKRNRGLGPNGQPSQPQQQQRQQEYDPRQQQQQQNQRQQQQQQQQQQQLEYDDQDSDGEGYLQNEYGDNHNNNYRPSPGGSNGMNGGHHNQGQDHDQDSPVLQSLSPQHQQQQQQRRSFLQDDHGDNNGHDDPWRDEDDEGFGQQQAPQPRHHQQQHLKNMRPDSELDTFRQHGDDQQSAPRQSPGQRWTQEQYIDWMNRNLPDSAGPVSDMTQSLRSGVVLVRLIEQLSGEQVDKRIPNATYTLQMLENLLTAFKFMDRVGVSTDGYTVKDIFNGNEEKIIQMFESIRSRFPHDAPQARPNQGQSNGMKQNEYIQPQHTGGSEYEALYEEAAPAPASTTSSSQAPAPAPAGETPVEKCNNCLAKELHNIPKCNSLSQTTPAPPQNDHDPAEIQNYKKNNPDIVACLCLAAKWSEKPVDWISKCDKFCMTDVSKNEKKVLKDFEARLSCNGVSGGGGEGNGESDGGGGKAAQPATVAPPVQKPALAPAAAPVAAVPQAKPVTNVAPASNTIAPKPKEATANKSDPKTAATSPSNHSPDVSDIKAREAKPAF</sequence>
<keyword evidence="10" id="KW-1185">Reference proteome</keyword>
<feature type="compositionally biased region" description="Polar residues" evidence="4">
    <location>
        <begin position="930"/>
        <end position="946"/>
    </location>
</feature>
<dbReference type="SUPFAM" id="SSF50044">
    <property type="entry name" value="SH3-domain"/>
    <property type="match status" value="1"/>
</dbReference>
<feature type="domain" description="SH3" evidence="5">
    <location>
        <begin position="1"/>
        <end position="63"/>
    </location>
</feature>
<dbReference type="PROSITE" id="PS50021">
    <property type="entry name" value="CH"/>
    <property type="match status" value="1"/>
</dbReference>
<dbReference type="PANTHER" id="PTHR12752:SF9">
    <property type="entry name" value="KRAMER, ISOFORM I"/>
    <property type="match status" value="1"/>
</dbReference>
<evidence type="ECO:0000313" key="9">
    <source>
        <dbReference type="EMBL" id="KAG0282064.1"/>
    </source>
</evidence>
<dbReference type="SUPFAM" id="SSF47769">
    <property type="entry name" value="SAM/Pointed domain"/>
    <property type="match status" value="1"/>
</dbReference>
<feature type="region of interest" description="Disordered" evidence="4">
    <location>
        <begin position="54"/>
        <end position="139"/>
    </location>
</feature>
<dbReference type="SUPFAM" id="SSF50729">
    <property type="entry name" value="PH domain-like"/>
    <property type="match status" value="1"/>
</dbReference>
<dbReference type="InterPro" id="IPR013761">
    <property type="entry name" value="SAM/pointed_sf"/>
</dbReference>
<dbReference type="InterPro" id="IPR001715">
    <property type="entry name" value="CH_dom"/>
</dbReference>
<feature type="compositionally biased region" description="Basic and acidic residues" evidence="4">
    <location>
        <begin position="749"/>
        <end position="763"/>
    </location>
</feature>
<feature type="compositionally biased region" description="Low complexity" evidence="4">
    <location>
        <begin position="642"/>
        <end position="678"/>
    </location>
</feature>
<dbReference type="SMART" id="SM00033">
    <property type="entry name" value="CH"/>
    <property type="match status" value="1"/>
</dbReference>
<evidence type="ECO:0000313" key="10">
    <source>
        <dbReference type="Proteomes" id="UP001194696"/>
    </source>
</evidence>
<feature type="compositionally biased region" description="Low complexity" evidence="4">
    <location>
        <begin position="85"/>
        <end position="104"/>
    </location>
</feature>